<dbReference type="Pfam" id="PF03781">
    <property type="entry name" value="FGE-sulfatase"/>
    <property type="match status" value="1"/>
</dbReference>
<dbReference type="AlphaFoldDB" id="A0A919FDK1"/>
<keyword evidence="2" id="KW-0732">Signal</keyword>
<dbReference type="PANTHER" id="PTHR23150:SF19">
    <property type="entry name" value="FORMYLGLYCINE-GENERATING ENZYME"/>
    <property type="match status" value="1"/>
</dbReference>
<dbReference type="SUPFAM" id="SSF56436">
    <property type="entry name" value="C-type lectin-like"/>
    <property type="match status" value="1"/>
</dbReference>
<feature type="domain" description="Sulfatase-modifying factor enzyme-like" evidence="3">
    <location>
        <begin position="54"/>
        <end position="299"/>
    </location>
</feature>
<feature type="region of interest" description="Disordered" evidence="1">
    <location>
        <begin position="249"/>
        <end position="270"/>
    </location>
</feature>
<name>A0A919FDK1_9XANT</name>
<comment type="caution">
    <text evidence="4">The sequence shown here is derived from an EMBL/GenBank/DDBJ whole genome shotgun (WGS) entry which is preliminary data.</text>
</comment>
<protein>
    <recommendedName>
        <fullName evidence="3">Sulfatase-modifying factor enzyme-like domain-containing protein</fullName>
    </recommendedName>
</protein>
<feature type="signal peptide" evidence="2">
    <location>
        <begin position="1"/>
        <end position="25"/>
    </location>
</feature>
<dbReference type="GO" id="GO:0120147">
    <property type="term" value="F:formylglycine-generating oxidase activity"/>
    <property type="evidence" value="ECO:0007669"/>
    <property type="project" value="TreeGrafter"/>
</dbReference>
<dbReference type="PANTHER" id="PTHR23150">
    <property type="entry name" value="SULFATASE MODIFYING FACTOR 1, 2"/>
    <property type="match status" value="1"/>
</dbReference>
<evidence type="ECO:0000259" key="3">
    <source>
        <dbReference type="Pfam" id="PF03781"/>
    </source>
</evidence>
<proteinExistence type="predicted"/>
<reference evidence="4" key="1">
    <citation type="journal article" date="2014" name="Int. J. Syst. Evol. Microbiol.">
        <title>Complete genome sequence of Corynebacterium casei LMG S-19264T (=DSM 44701T), isolated from a smear-ripened cheese.</title>
        <authorList>
            <consortium name="US DOE Joint Genome Institute (JGI-PGF)"/>
            <person name="Walter F."/>
            <person name="Albersmeier A."/>
            <person name="Kalinowski J."/>
            <person name="Ruckert C."/>
        </authorList>
    </citation>
    <scope>NUCLEOTIDE SEQUENCE</scope>
    <source>
        <strain evidence="4">JCM 13306</strain>
    </source>
</reference>
<dbReference type="Proteomes" id="UP000623958">
    <property type="component" value="Unassembled WGS sequence"/>
</dbReference>
<keyword evidence="5" id="KW-1185">Reference proteome</keyword>
<gene>
    <name evidence="4" type="ORF">GCM10009090_37900</name>
</gene>
<dbReference type="Gene3D" id="3.90.1580.10">
    <property type="entry name" value="paralog of FGE (formylglycine-generating enzyme)"/>
    <property type="match status" value="1"/>
</dbReference>
<reference evidence="4" key="2">
    <citation type="submission" date="2020-09" db="EMBL/GenBank/DDBJ databases">
        <authorList>
            <person name="Sun Q."/>
            <person name="Ohkuma M."/>
        </authorList>
    </citation>
    <scope>NUCLEOTIDE SEQUENCE</scope>
    <source>
        <strain evidence="4">JCM 13306</strain>
    </source>
</reference>
<organism evidence="4 5">
    <name type="scientific">Xanthomonas boreopolis</name>
    <dbReference type="NCBI Taxonomy" id="86183"/>
    <lineage>
        <taxon>Bacteria</taxon>
        <taxon>Pseudomonadati</taxon>
        <taxon>Pseudomonadota</taxon>
        <taxon>Gammaproteobacteria</taxon>
        <taxon>Lysobacterales</taxon>
        <taxon>Lysobacteraceae</taxon>
        <taxon>Xanthomonas</taxon>
    </lineage>
</organism>
<evidence type="ECO:0000313" key="5">
    <source>
        <dbReference type="Proteomes" id="UP000623958"/>
    </source>
</evidence>
<accession>A0A919FDK1</accession>
<dbReference type="EMBL" id="BNBA01000059">
    <property type="protein sequence ID" value="GHH61430.1"/>
    <property type="molecule type" value="Genomic_DNA"/>
</dbReference>
<evidence type="ECO:0000256" key="2">
    <source>
        <dbReference type="SAM" id="SignalP"/>
    </source>
</evidence>
<dbReference type="InterPro" id="IPR016187">
    <property type="entry name" value="CTDL_fold"/>
</dbReference>
<evidence type="ECO:0000256" key="1">
    <source>
        <dbReference type="SAM" id="MobiDB-lite"/>
    </source>
</evidence>
<dbReference type="InterPro" id="IPR042095">
    <property type="entry name" value="SUMF_sf"/>
</dbReference>
<dbReference type="InterPro" id="IPR005532">
    <property type="entry name" value="SUMF_dom"/>
</dbReference>
<dbReference type="InterPro" id="IPR051043">
    <property type="entry name" value="Sulfatase_Mod_Factor_Kinase"/>
</dbReference>
<dbReference type="PROSITE" id="PS51257">
    <property type="entry name" value="PROKAR_LIPOPROTEIN"/>
    <property type="match status" value="1"/>
</dbReference>
<sequence length="321" mass="35365">MLMRSRPLHTLALLPALLSLGACQAATGDNNGVKTEEAKDIASRLEALKQKTLNELIPVKGGTFTMGDFGPIDPKVNLPYSSDTNDDVLREVILSDYAIAARKVTYADYDVYTDATGQPRIAQAEADLKYRNLPGIPAGVDWYGAQKYCHWIGQEIGRKMDLPTEAQWEFAARNRGQEVVWPTDTGEIEDGRNVGSFDQIQSFRRQHGYIAGPTSVGQYPPTPLGLYDMIDHGFEWARDWYAPAYDPKDLRDPLGPPNGTEKVQRGNVAQGGDSLGIVSMTFTRFHMVPSPPAKKGKGLGGEEYEHNQNSANTFRCVAEGK</sequence>
<feature type="chain" id="PRO_5037908189" description="Sulfatase-modifying factor enzyme-like domain-containing protein" evidence="2">
    <location>
        <begin position="26"/>
        <end position="321"/>
    </location>
</feature>
<evidence type="ECO:0000313" key="4">
    <source>
        <dbReference type="EMBL" id="GHH61430.1"/>
    </source>
</evidence>